<dbReference type="InterPro" id="IPR051156">
    <property type="entry name" value="Mito/Outer_Membr_Metalloprot"/>
</dbReference>
<keyword evidence="3 6" id="KW-0378">Hydrolase</keyword>
<dbReference type="GO" id="GO:0051603">
    <property type="term" value="P:proteolysis involved in protein catabolic process"/>
    <property type="evidence" value="ECO:0007669"/>
    <property type="project" value="TreeGrafter"/>
</dbReference>
<keyword evidence="8" id="KW-0472">Membrane</keyword>
<dbReference type="STRING" id="1088818.A0A2I0B0K3"/>
<proteinExistence type="inferred from homology"/>
<dbReference type="PANTHER" id="PTHR22726">
    <property type="entry name" value="METALLOENDOPEPTIDASE OMA1"/>
    <property type="match status" value="1"/>
</dbReference>
<dbReference type="GO" id="GO:0046872">
    <property type="term" value="F:metal ion binding"/>
    <property type="evidence" value="ECO:0007669"/>
    <property type="project" value="UniProtKB-KW"/>
</dbReference>
<keyword evidence="11" id="KW-1185">Reference proteome</keyword>
<keyword evidence="2" id="KW-0479">Metal-binding</keyword>
<keyword evidence="4 6" id="KW-0862">Zinc</keyword>
<evidence type="ECO:0000256" key="1">
    <source>
        <dbReference type="ARBA" id="ARBA00022670"/>
    </source>
</evidence>
<evidence type="ECO:0000256" key="3">
    <source>
        <dbReference type="ARBA" id="ARBA00022801"/>
    </source>
</evidence>
<keyword evidence="8" id="KW-1133">Transmembrane helix</keyword>
<dbReference type="Proteomes" id="UP000236161">
    <property type="component" value="Unassembled WGS sequence"/>
</dbReference>
<comment type="similarity">
    <text evidence="6">Belongs to the peptidase M48 family.</text>
</comment>
<evidence type="ECO:0000256" key="6">
    <source>
        <dbReference type="RuleBase" id="RU003983"/>
    </source>
</evidence>
<evidence type="ECO:0000256" key="2">
    <source>
        <dbReference type="ARBA" id="ARBA00022723"/>
    </source>
</evidence>
<keyword evidence="5 6" id="KW-0482">Metalloprotease</keyword>
<name>A0A2I0B0K3_9ASPA</name>
<evidence type="ECO:0000256" key="4">
    <source>
        <dbReference type="ARBA" id="ARBA00022833"/>
    </source>
</evidence>
<keyword evidence="1 6" id="KW-0645">Protease</keyword>
<evidence type="ECO:0000313" key="11">
    <source>
        <dbReference type="Proteomes" id="UP000236161"/>
    </source>
</evidence>
<evidence type="ECO:0000256" key="8">
    <source>
        <dbReference type="SAM" id="Phobius"/>
    </source>
</evidence>
<dbReference type="Gene3D" id="3.30.2010.10">
    <property type="entry name" value="Metalloproteases ('zincins'), catalytic domain"/>
    <property type="match status" value="1"/>
</dbReference>
<dbReference type="PANTHER" id="PTHR22726:SF1">
    <property type="entry name" value="METALLOENDOPEPTIDASE OMA1, MITOCHONDRIAL"/>
    <property type="match status" value="1"/>
</dbReference>
<protein>
    <recommendedName>
        <fullName evidence="9">Peptidase M48 domain-containing protein</fullName>
    </recommendedName>
</protein>
<evidence type="ECO:0000256" key="7">
    <source>
        <dbReference type="SAM" id="MobiDB-lite"/>
    </source>
</evidence>
<dbReference type="EMBL" id="KZ451932">
    <property type="protein sequence ID" value="PKA61320.1"/>
    <property type="molecule type" value="Genomic_DNA"/>
</dbReference>
<dbReference type="GO" id="GO:0004222">
    <property type="term" value="F:metalloendopeptidase activity"/>
    <property type="evidence" value="ECO:0007669"/>
    <property type="project" value="InterPro"/>
</dbReference>
<dbReference type="GO" id="GO:0016020">
    <property type="term" value="C:membrane"/>
    <property type="evidence" value="ECO:0007669"/>
    <property type="project" value="TreeGrafter"/>
</dbReference>
<comment type="cofactor">
    <cofactor evidence="6">
        <name>Zn(2+)</name>
        <dbReference type="ChEBI" id="CHEBI:29105"/>
    </cofactor>
    <text evidence="6">Binds 1 zinc ion per subunit.</text>
</comment>
<sequence length="308" mass="34394">MLNLLRRARPSSLRSLASKTTRFKDPNPPGPTSTRSGLAAAAGWWQRSSVAPAIASPCCGRWRRFYYAVRPELQHFRQRKAPRWYHNPRIVVTVVLAGGGLVVTIYYGNLEAVPYTNRSHFVLISPAVERQLGEAQFNQIKEPLRGKILPALHPDSIRIRLISKDIIGAVQRGLHHDERRWSDIDYASEQPSPEFAYSPDKTRDTFLSLTGSSGDLGKGDVAAHGSKEDEVLDDKWVYKSRKEAKARGKQPATKHLEGLNWEVLVVRDKMVNAMCLPGGKIIVFTGLLDHFRTDAEIATVIGHEVGLS</sequence>
<dbReference type="OrthoDB" id="7464992at2759"/>
<feature type="region of interest" description="Disordered" evidence="7">
    <location>
        <begin position="16"/>
        <end position="37"/>
    </location>
</feature>
<accession>A0A2I0B0K3</accession>
<dbReference type="InterPro" id="IPR001915">
    <property type="entry name" value="Peptidase_M48"/>
</dbReference>
<dbReference type="AlphaFoldDB" id="A0A2I0B0K3"/>
<gene>
    <name evidence="10" type="ORF">AXF42_Ash006217</name>
</gene>
<feature type="transmembrane region" description="Helical" evidence="8">
    <location>
        <begin position="90"/>
        <end position="108"/>
    </location>
</feature>
<feature type="domain" description="Peptidase M48" evidence="9">
    <location>
        <begin position="256"/>
        <end position="306"/>
    </location>
</feature>
<evidence type="ECO:0000259" key="9">
    <source>
        <dbReference type="Pfam" id="PF01435"/>
    </source>
</evidence>
<reference evidence="10 11" key="1">
    <citation type="journal article" date="2017" name="Nature">
        <title>The Apostasia genome and the evolution of orchids.</title>
        <authorList>
            <person name="Zhang G.Q."/>
            <person name="Liu K.W."/>
            <person name="Li Z."/>
            <person name="Lohaus R."/>
            <person name="Hsiao Y.Y."/>
            <person name="Niu S.C."/>
            <person name="Wang J.Y."/>
            <person name="Lin Y.C."/>
            <person name="Xu Q."/>
            <person name="Chen L.J."/>
            <person name="Yoshida K."/>
            <person name="Fujiwara S."/>
            <person name="Wang Z.W."/>
            <person name="Zhang Y.Q."/>
            <person name="Mitsuda N."/>
            <person name="Wang M."/>
            <person name="Liu G.H."/>
            <person name="Pecoraro L."/>
            <person name="Huang H.X."/>
            <person name="Xiao X.J."/>
            <person name="Lin M."/>
            <person name="Wu X.Y."/>
            <person name="Wu W.L."/>
            <person name="Chen Y.Y."/>
            <person name="Chang S.B."/>
            <person name="Sakamoto S."/>
            <person name="Ohme-Takagi M."/>
            <person name="Yagi M."/>
            <person name="Zeng S.J."/>
            <person name="Shen C.Y."/>
            <person name="Yeh C.M."/>
            <person name="Luo Y.B."/>
            <person name="Tsai W.C."/>
            <person name="Van de Peer Y."/>
            <person name="Liu Z.J."/>
        </authorList>
    </citation>
    <scope>NUCLEOTIDE SEQUENCE [LARGE SCALE GENOMIC DNA]</scope>
    <source>
        <strain evidence="11">cv. Shenzhen</strain>
        <tissue evidence="10">Stem</tissue>
    </source>
</reference>
<evidence type="ECO:0000256" key="5">
    <source>
        <dbReference type="ARBA" id="ARBA00023049"/>
    </source>
</evidence>
<dbReference type="Pfam" id="PF01435">
    <property type="entry name" value="Peptidase_M48"/>
    <property type="match status" value="1"/>
</dbReference>
<organism evidence="10 11">
    <name type="scientific">Apostasia shenzhenica</name>
    <dbReference type="NCBI Taxonomy" id="1088818"/>
    <lineage>
        <taxon>Eukaryota</taxon>
        <taxon>Viridiplantae</taxon>
        <taxon>Streptophyta</taxon>
        <taxon>Embryophyta</taxon>
        <taxon>Tracheophyta</taxon>
        <taxon>Spermatophyta</taxon>
        <taxon>Magnoliopsida</taxon>
        <taxon>Liliopsida</taxon>
        <taxon>Asparagales</taxon>
        <taxon>Orchidaceae</taxon>
        <taxon>Apostasioideae</taxon>
        <taxon>Apostasia</taxon>
    </lineage>
</organism>
<keyword evidence="8" id="KW-0812">Transmembrane</keyword>
<evidence type="ECO:0000313" key="10">
    <source>
        <dbReference type="EMBL" id="PKA61320.1"/>
    </source>
</evidence>